<evidence type="ECO:0000313" key="2">
    <source>
        <dbReference type="Proteomes" id="UP000217790"/>
    </source>
</evidence>
<dbReference type="AlphaFoldDB" id="A0A2H3CXI3"/>
<gene>
    <name evidence="1" type="ORF">ARMGADRAFT_453541</name>
</gene>
<dbReference type="Pfam" id="PF11901">
    <property type="entry name" value="DM9"/>
    <property type="match status" value="1"/>
</dbReference>
<accession>A0A2H3CXI3</accession>
<keyword evidence="2" id="KW-1185">Reference proteome</keyword>
<organism evidence="1 2">
    <name type="scientific">Armillaria gallica</name>
    <name type="common">Bulbous honey fungus</name>
    <name type="synonym">Armillaria bulbosa</name>
    <dbReference type="NCBI Taxonomy" id="47427"/>
    <lineage>
        <taxon>Eukaryota</taxon>
        <taxon>Fungi</taxon>
        <taxon>Dikarya</taxon>
        <taxon>Basidiomycota</taxon>
        <taxon>Agaricomycotina</taxon>
        <taxon>Agaricomycetes</taxon>
        <taxon>Agaricomycetidae</taxon>
        <taxon>Agaricales</taxon>
        <taxon>Marasmiineae</taxon>
        <taxon>Physalacriaceae</taxon>
        <taxon>Armillaria</taxon>
    </lineage>
</organism>
<dbReference type="OrthoDB" id="2142040at2759"/>
<reference evidence="2" key="1">
    <citation type="journal article" date="2017" name="Nat. Ecol. Evol.">
        <title>Genome expansion and lineage-specific genetic innovations in the forest pathogenic fungi Armillaria.</title>
        <authorList>
            <person name="Sipos G."/>
            <person name="Prasanna A.N."/>
            <person name="Walter M.C."/>
            <person name="O'Connor E."/>
            <person name="Balint B."/>
            <person name="Krizsan K."/>
            <person name="Kiss B."/>
            <person name="Hess J."/>
            <person name="Varga T."/>
            <person name="Slot J."/>
            <person name="Riley R."/>
            <person name="Boka B."/>
            <person name="Rigling D."/>
            <person name="Barry K."/>
            <person name="Lee J."/>
            <person name="Mihaltcheva S."/>
            <person name="LaButti K."/>
            <person name="Lipzen A."/>
            <person name="Waldron R."/>
            <person name="Moloney N.M."/>
            <person name="Sperisen C."/>
            <person name="Kredics L."/>
            <person name="Vagvoelgyi C."/>
            <person name="Patrignani A."/>
            <person name="Fitzpatrick D."/>
            <person name="Nagy I."/>
            <person name="Doyle S."/>
            <person name="Anderson J.B."/>
            <person name="Grigoriev I.V."/>
            <person name="Gueldener U."/>
            <person name="Muensterkoetter M."/>
            <person name="Nagy L.G."/>
        </authorList>
    </citation>
    <scope>NUCLEOTIDE SEQUENCE [LARGE SCALE GENOMIC DNA]</scope>
    <source>
        <strain evidence="2">Ar21-2</strain>
    </source>
</reference>
<dbReference type="InterPro" id="IPR006616">
    <property type="entry name" value="DM9_repeat"/>
</dbReference>
<dbReference type="EMBL" id="KZ293677">
    <property type="protein sequence ID" value="PBK87741.1"/>
    <property type="molecule type" value="Genomic_DNA"/>
</dbReference>
<dbReference type="InParanoid" id="A0A2H3CXI3"/>
<name>A0A2H3CXI3_ARMGA</name>
<sequence>MQDRTSSTPCLVPYNDCKIAYMRCYNLLPFNPHTMEFVHMSYGSIPGGSRPVEGGYEEDMTPLYHGIAVVDGIRLPGMFHHHQYVLQFVRL</sequence>
<proteinExistence type="predicted"/>
<evidence type="ECO:0000313" key="1">
    <source>
        <dbReference type="EMBL" id="PBK87741.1"/>
    </source>
</evidence>
<dbReference type="Proteomes" id="UP000217790">
    <property type="component" value="Unassembled WGS sequence"/>
</dbReference>
<protein>
    <submittedName>
        <fullName evidence="1">Uncharacterized protein</fullName>
    </submittedName>
</protein>